<name>A0A485AFU6_RAOPL</name>
<reference evidence="2 3" key="1">
    <citation type="submission" date="2019-03" db="EMBL/GenBank/DDBJ databases">
        <authorList>
            <consortium name="Pathogen Informatics"/>
        </authorList>
    </citation>
    <scope>NUCLEOTIDE SEQUENCE [LARGE SCALE GENOMIC DNA]</scope>
    <source>
        <strain evidence="2 3">NCTC12998</strain>
    </source>
</reference>
<evidence type="ECO:0000313" key="2">
    <source>
        <dbReference type="EMBL" id="VFS59560.1"/>
    </source>
</evidence>
<evidence type="ECO:0000256" key="1">
    <source>
        <dbReference type="SAM" id="MobiDB-lite"/>
    </source>
</evidence>
<dbReference type="Proteomes" id="UP000345637">
    <property type="component" value="Unassembled WGS sequence"/>
</dbReference>
<proteinExistence type="predicted"/>
<dbReference type="EMBL" id="CAADJE010000014">
    <property type="protein sequence ID" value="VFS59560.1"/>
    <property type="molecule type" value="Genomic_DNA"/>
</dbReference>
<feature type="compositionally biased region" description="Basic and acidic residues" evidence="1">
    <location>
        <begin position="62"/>
        <end position="72"/>
    </location>
</feature>
<organism evidence="2 3">
    <name type="scientific">Raoultella planticola</name>
    <name type="common">Klebsiella planticola</name>
    <dbReference type="NCBI Taxonomy" id="575"/>
    <lineage>
        <taxon>Bacteria</taxon>
        <taxon>Pseudomonadati</taxon>
        <taxon>Pseudomonadota</taxon>
        <taxon>Gammaproteobacteria</taxon>
        <taxon>Enterobacterales</taxon>
        <taxon>Enterobacteriaceae</taxon>
        <taxon>Klebsiella/Raoultella group</taxon>
        <taxon>Raoultella</taxon>
    </lineage>
</organism>
<dbReference type="AlphaFoldDB" id="A0A485AFU6"/>
<feature type="region of interest" description="Disordered" evidence="1">
    <location>
        <begin position="42"/>
        <end position="72"/>
    </location>
</feature>
<accession>A0A485AFU6</accession>
<protein>
    <submittedName>
        <fullName evidence="2">Uncharacterized protein</fullName>
    </submittedName>
</protein>
<evidence type="ECO:0000313" key="3">
    <source>
        <dbReference type="Proteomes" id="UP000345637"/>
    </source>
</evidence>
<sequence length="72" mass="7849">MANIITSSGATTKLGITHAGHCHPHDRIIPFCILLQGRNNPCRHAENDRQQEGGKPNLAETGKLDATRSFTE</sequence>
<gene>
    <name evidence="2" type="ORF">NCTC12998_01052</name>
</gene>
<feature type="compositionally biased region" description="Basic and acidic residues" evidence="1">
    <location>
        <begin position="43"/>
        <end position="52"/>
    </location>
</feature>